<accession>A0ABV6ABC6</accession>
<sequence>MDEQGQRVAPLVLHGHEAVAALAGEASALLDEGARSLSVEVAVGMCRGSLRAELALRPGDLTQAGALQIELAR</sequence>
<organism evidence="1 2">
    <name type="scientific">Allokutzneria oryzae</name>
    <dbReference type="NCBI Taxonomy" id="1378989"/>
    <lineage>
        <taxon>Bacteria</taxon>
        <taxon>Bacillati</taxon>
        <taxon>Actinomycetota</taxon>
        <taxon>Actinomycetes</taxon>
        <taxon>Pseudonocardiales</taxon>
        <taxon>Pseudonocardiaceae</taxon>
        <taxon>Allokutzneria</taxon>
    </lineage>
</organism>
<evidence type="ECO:0000313" key="2">
    <source>
        <dbReference type="Proteomes" id="UP001589693"/>
    </source>
</evidence>
<comment type="caution">
    <text evidence="1">The sequence shown here is derived from an EMBL/GenBank/DDBJ whole genome shotgun (WGS) entry which is preliminary data.</text>
</comment>
<dbReference type="RefSeq" id="WP_377862585.1">
    <property type="nucleotide sequence ID" value="NZ_JBHLZU010000037.1"/>
</dbReference>
<gene>
    <name evidence="1" type="ORF">ACFFQA_37560</name>
</gene>
<dbReference type="Proteomes" id="UP001589693">
    <property type="component" value="Unassembled WGS sequence"/>
</dbReference>
<evidence type="ECO:0000313" key="1">
    <source>
        <dbReference type="EMBL" id="MFB9909673.1"/>
    </source>
</evidence>
<proteinExistence type="predicted"/>
<dbReference type="EMBL" id="JBHLZU010000037">
    <property type="protein sequence ID" value="MFB9909673.1"/>
    <property type="molecule type" value="Genomic_DNA"/>
</dbReference>
<name>A0ABV6ABC6_9PSEU</name>
<protein>
    <submittedName>
        <fullName evidence="1">Uncharacterized protein</fullName>
    </submittedName>
</protein>
<reference evidence="1 2" key="1">
    <citation type="submission" date="2024-09" db="EMBL/GenBank/DDBJ databases">
        <authorList>
            <person name="Sun Q."/>
            <person name="Mori K."/>
        </authorList>
    </citation>
    <scope>NUCLEOTIDE SEQUENCE [LARGE SCALE GENOMIC DNA]</scope>
    <source>
        <strain evidence="1 2">TBRC 7907</strain>
    </source>
</reference>
<keyword evidence="2" id="KW-1185">Reference proteome</keyword>